<evidence type="ECO:0000313" key="1">
    <source>
        <dbReference type="EMBL" id="QGU26774.1"/>
    </source>
</evidence>
<dbReference type="InterPro" id="IPR054817">
    <property type="entry name" value="Glycosyl_F510_1955-like"/>
</dbReference>
<dbReference type="AlphaFoldDB" id="A0A6I6DXQ1"/>
<dbReference type="InterPro" id="IPR015943">
    <property type="entry name" value="WD40/YVTN_repeat-like_dom_sf"/>
</dbReference>
<dbReference type="CDD" id="cd15482">
    <property type="entry name" value="Sialidase_non-viral"/>
    <property type="match status" value="1"/>
</dbReference>
<accession>A0A6I6DXQ1</accession>
<sequence length="296" mass="31485">MPVHPALHRTATTVTLTTAAAMLLAACTGPSDPDHDTQIALEHIHGLTEDRETGGLLVASHGGIYRLDEIDRDAELTGPIAGNDFDAMGFTAVVGTLYASGHPGKNSPDHFGDRNLGLIRSDDNGDTWHNVALTGEADFHDLTISTAEPNRIYANNFGTIYRSDDGGRTWNDGTGLDAWDILADPINPNTLYATTATGLHISRDGGETFTPDTNAPAMSLITTFSDGRIVGARLDGTLMYQADSGEWTAGSEISGAVQALTTTTNDEVIVADERGVRLFTDPDATGQVLFRPEPHI</sequence>
<organism evidence="1 2">
    <name type="scientific">Microbacterium oryzae</name>
    <dbReference type="NCBI Taxonomy" id="743009"/>
    <lineage>
        <taxon>Bacteria</taxon>
        <taxon>Bacillati</taxon>
        <taxon>Actinomycetota</taxon>
        <taxon>Actinomycetes</taxon>
        <taxon>Micrococcales</taxon>
        <taxon>Microbacteriaceae</taxon>
        <taxon>Microbacterium</taxon>
    </lineage>
</organism>
<name>A0A6I6DXQ1_9MICO</name>
<dbReference type="EMBL" id="CP032550">
    <property type="protein sequence ID" value="QGU26774.1"/>
    <property type="molecule type" value="Genomic_DNA"/>
</dbReference>
<dbReference type="SUPFAM" id="SSF110296">
    <property type="entry name" value="Oligoxyloglucan reducing end-specific cellobiohydrolase"/>
    <property type="match status" value="1"/>
</dbReference>
<dbReference type="NCBIfam" id="NF045728">
    <property type="entry name" value="glycosyl_F510_1955"/>
    <property type="match status" value="1"/>
</dbReference>
<dbReference type="OrthoDB" id="9764804at2"/>
<dbReference type="RefSeq" id="WP_156241178.1">
    <property type="nucleotide sequence ID" value="NZ_BAAAZL010000002.1"/>
</dbReference>
<reference evidence="1 2" key="1">
    <citation type="submission" date="2018-09" db="EMBL/GenBank/DDBJ databases">
        <title>Whole genome sequencing of Microbacterium oryzae strain MB-10T.</title>
        <authorList>
            <person name="Das S.K."/>
        </authorList>
    </citation>
    <scope>NUCLEOTIDE SEQUENCE [LARGE SCALE GENOMIC DNA]</scope>
    <source>
        <strain evidence="1 2">MB-10</strain>
    </source>
</reference>
<dbReference type="KEGG" id="moj:D7D94_03150"/>
<gene>
    <name evidence="1" type="ORF">D7D94_03150</name>
</gene>
<dbReference type="Proteomes" id="UP000422989">
    <property type="component" value="Chromosome"/>
</dbReference>
<evidence type="ECO:0000313" key="2">
    <source>
        <dbReference type="Proteomes" id="UP000422989"/>
    </source>
</evidence>
<protein>
    <submittedName>
        <fullName evidence="1">Exo-alpha-sialidase</fullName>
    </submittedName>
</protein>
<dbReference type="Gene3D" id="2.130.10.10">
    <property type="entry name" value="YVTN repeat-like/Quinoprotein amine dehydrogenase"/>
    <property type="match status" value="1"/>
</dbReference>
<keyword evidence="2" id="KW-1185">Reference proteome</keyword>
<proteinExistence type="predicted"/>